<keyword evidence="1" id="KW-0732">Signal</keyword>
<dbReference type="InterPro" id="IPR045391">
    <property type="entry name" value="DUF6520"/>
</dbReference>
<protein>
    <submittedName>
        <fullName evidence="2">Uncharacterized protein</fullName>
    </submittedName>
</protein>
<dbReference type="AlphaFoldDB" id="A0A838ZTM0"/>
<evidence type="ECO:0000313" key="2">
    <source>
        <dbReference type="EMBL" id="MBA5630327.1"/>
    </source>
</evidence>
<gene>
    <name evidence="2" type="ORF">HU137_11140</name>
</gene>
<dbReference type="Proteomes" id="UP000552241">
    <property type="component" value="Unassembled WGS sequence"/>
</dbReference>
<reference evidence="2 3" key="1">
    <citation type="submission" date="2020-07" db="EMBL/GenBank/DDBJ databases">
        <title>Moheibacter lacus sp. nov., a member of the family Flavobacteriaceae isolated from freshwater lake sediment.</title>
        <authorList>
            <person name="Liu Y."/>
        </authorList>
    </citation>
    <scope>NUCLEOTIDE SEQUENCE [LARGE SCALE GENOMIC DNA]</scope>
    <source>
        <strain evidence="2 3">BDHS18</strain>
    </source>
</reference>
<dbReference type="Pfam" id="PF20130">
    <property type="entry name" value="DUF6520"/>
    <property type="match status" value="1"/>
</dbReference>
<accession>A0A838ZTM0</accession>
<keyword evidence="3" id="KW-1185">Reference proteome</keyword>
<dbReference type="EMBL" id="JACDZE010000004">
    <property type="protein sequence ID" value="MBA5630327.1"/>
    <property type="molecule type" value="Genomic_DNA"/>
</dbReference>
<dbReference type="RefSeq" id="WP_182043928.1">
    <property type="nucleotide sequence ID" value="NZ_JACDZE010000004.1"/>
</dbReference>
<feature type="chain" id="PRO_5032352069" evidence="1">
    <location>
        <begin position="25"/>
        <end position="88"/>
    </location>
</feature>
<organism evidence="2 3">
    <name type="scientific">Moheibacter lacus</name>
    <dbReference type="NCBI Taxonomy" id="2745851"/>
    <lineage>
        <taxon>Bacteria</taxon>
        <taxon>Pseudomonadati</taxon>
        <taxon>Bacteroidota</taxon>
        <taxon>Flavobacteriia</taxon>
        <taxon>Flavobacteriales</taxon>
        <taxon>Weeksellaceae</taxon>
        <taxon>Moheibacter</taxon>
    </lineage>
</organism>
<comment type="caution">
    <text evidence="2">The sequence shown here is derived from an EMBL/GenBank/DDBJ whole genome shotgun (WGS) entry which is preliminary data.</text>
</comment>
<evidence type="ECO:0000313" key="3">
    <source>
        <dbReference type="Proteomes" id="UP000552241"/>
    </source>
</evidence>
<proteinExistence type="predicted"/>
<evidence type="ECO:0000256" key="1">
    <source>
        <dbReference type="SAM" id="SignalP"/>
    </source>
</evidence>
<name>A0A838ZTM0_9FLAO</name>
<sequence length="88" mass="9743">MKTKIFKTGLPIMAFLMAIAFAFATETNVKGEAPLITGYVIQNGVCTSAPKDCVVDARYDCKYMGLQVYNLEDGETTCRVKLFQHTPN</sequence>
<feature type="signal peptide" evidence="1">
    <location>
        <begin position="1"/>
        <end position="24"/>
    </location>
</feature>